<evidence type="ECO:0000256" key="10">
    <source>
        <dbReference type="RuleBase" id="RU361207"/>
    </source>
</evidence>
<dbReference type="Gene3D" id="3.20.20.80">
    <property type="entry name" value="Glycosidases"/>
    <property type="match status" value="1"/>
</dbReference>
<comment type="caution">
    <text evidence="11">The sequence shown here is derived from an EMBL/GenBank/DDBJ whole genome shotgun (WGS) entry which is preliminary data.</text>
</comment>
<dbReference type="EMBL" id="NFZS01000002">
    <property type="protein sequence ID" value="RAO76194.1"/>
    <property type="molecule type" value="Genomic_DNA"/>
</dbReference>
<dbReference type="InterPro" id="IPR017853">
    <property type="entry name" value="GH"/>
</dbReference>
<dbReference type="GO" id="GO:0004134">
    <property type="term" value="F:4-alpha-glucanotransferase activity"/>
    <property type="evidence" value="ECO:0007669"/>
    <property type="project" value="UniProtKB-EC"/>
</dbReference>
<dbReference type="OrthoDB" id="9763489at2"/>
<keyword evidence="12" id="KW-1185">Reference proteome</keyword>
<accession>A0A328P7C7</accession>
<dbReference type="EC" id="2.4.1.25" evidence="3 10"/>
<evidence type="ECO:0000256" key="7">
    <source>
        <dbReference type="ARBA" id="ARBA00023277"/>
    </source>
</evidence>
<dbReference type="GO" id="GO:0005975">
    <property type="term" value="P:carbohydrate metabolic process"/>
    <property type="evidence" value="ECO:0007669"/>
    <property type="project" value="InterPro"/>
</dbReference>
<reference evidence="11 12" key="1">
    <citation type="journal article" date="2018" name="Genet. Mol. Biol.">
        <title>The genome sequence of Dyella jiangningensis FCAV SCS01 from a lignocellulose-decomposing microbial consortium metagenome reveals potential for biotechnological applications.</title>
        <authorList>
            <person name="Desiderato J.G."/>
            <person name="Alvarenga D.O."/>
            <person name="Constancio M.T.L."/>
            <person name="Alves L.M.C."/>
            <person name="Varani A.M."/>
        </authorList>
    </citation>
    <scope>NUCLEOTIDE SEQUENCE [LARGE SCALE GENOMIC DNA]</scope>
    <source>
        <strain evidence="11 12">FCAV SCS01</strain>
    </source>
</reference>
<protein>
    <recommendedName>
        <fullName evidence="4 10">4-alpha-glucanotransferase</fullName>
        <ecNumber evidence="3 10">2.4.1.25</ecNumber>
    </recommendedName>
    <alternativeName>
        <fullName evidence="8 10">Amylomaltase</fullName>
    </alternativeName>
    <alternativeName>
        <fullName evidence="9 10">Disproportionating enzyme</fullName>
    </alternativeName>
</protein>
<dbReference type="PANTHER" id="PTHR32438">
    <property type="entry name" value="4-ALPHA-GLUCANOTRANSFERASE DPE1, CHLOROPLASTIC/AMYLOPLASTIC"/>
    <property type="match status" value="1"/>
</dbReference>
<dbReference type="Pfam" id="PF02446">
    <property type="entry name" value="Glyco_hydro_77"/>
    <property type="match status" value="1"/>
</dbReference>
<evidence type="ECO:0000256" key="1">
    <source>
        <dbReference type="ARBA" id="ARBA00000439"/>
    </source>
</evidence>
<dbReference type="RefSeq" id="WP_111983141.1">
    <property type="nucleotide sequence ID" value="NZ_NFZS01000002.1"/>
</dbReference>
<comment type="catalytic activity">
    <reaction evidence="1 10">
        <text>Transfers a segment of a (1-&gt;4)-alpha-D-glucan to a new position in an acceptor, which may be glucose or a (1-&gt;4)-alpha-D-glucan.</text>
        <dbReference type="EC" id="2.4.1.25"/>
    </reaction>
</comment>
<dbReference type="SUPFAM" id="SSF51445">
    <property type="entry name" value="(Trans)glycosidases"/>
    <property type="match status" value="1"/>
</dbReference>
<dbReference type="InterPro" id="IPR003385">
    <property type="entry name" value="Glyco_hydro_77"/>
</dbReference>
<sequence>MNAALQQRALAAGIEVAWTDAQGQPRLLAADTIDALLQVLGSHAAGDDPALRVVVAGAPLGMPERPREAFCLDTRRHVPLLHDAQGRVHAPDHPGHYLLQLGSREQHLAVAPARCYGVADLASRSSERAWGVSAQVYGLRRSDDGGLGDNQAVAAVGRHVAAAGGDAIALSPLHAATPPDEGFSPYSPSHRAWLDTLQIAPAQVAGTEALHDALERSGQLQAWVQSERSPLIDWHAQDTMRHRLWTSLRQGWGQQPEVRSAFDAFLREAGDSLYPHALFAAHQRLARTRGESTDWRHWDSDWADPDSALVQDFAQRHASAVEHECFLQWLAAQCWQHTQAQLLGSGQRIGLIWDLATGFEPGGSEAWQHRGLVVQDAHIGAPPDAFNPDGQDWGLAAYAPASLQRSGYAPLRTLLDRMMSRGGGLRIDHILGWSRLWFVPAGMSPRDGGYVRYPLHDLLGLLALASWRHRCLVIGEDLGTVPVDLRQTLADHGVYGMDVLQFTRDAQGAFVPPARWRTHAVAMSSTHDLPPLAGWRAGTDLGALSRVHAWNSQEQAMALRRRHHDVEQLDRMLQGFPASSPAQAALRAVAESAAPLALFPLEDVLAERQQPNLPGTTPAQHPNWRRRLSWRVPRLDATLRWIARHRRTRAHG</sequence>
<organism evidence="11 12">
    <name type="scientific">Dyella jiangningensis</name>
    <dbReference type="NCBI Taxonomy" id="1379159"/>
    <lineage>
        <taxon>Bacteria</taxon>
        <taxon>Pseudomonadati</taxon>
        <taxon>Pseudomonadota</taxon>
        <taxon>Gammaproteobacteria</taxon>
        <taxon>Lysobacterales</taxon>
        <taxon>Rhodanobacteraceae</taxon>
        <taxon>Dyella</taxon>
    </lineage>
</organism>
<evidence type="ECO:0000256" key="9">
    <source>
        <dbReference type="ARBA" id="ARBA00031501"/>
    </source>
</evidence>
<evidence type="ECO:0000256" key="8">
    <source>
        <dbReference type="ARBA" id="ARBA00031423"/>
    </source>
</evidence>
<evidence type="ECO:0000256" key="5">
    <source>
        <dbReference type="ARBA" id="ARBA00022676"/>
    </source>
</evidence>
<proteinExistence type="inferred from homology"/>
<keyword evidence="6 10" id="KW-0808">Transferase</keyword>
<name>A0A328P7C7_9GAMM</name>
<evidence type="ECO:0000256" key="3">
    <source>
        <dbReference type="ARBA" id="ARBA00012560"/>
    </source>
</evidence>
<dbReference type="AlphaFoldDB" id="A0A328P7C7"/>
<evidence type="ECO:0000256" key="4">
    <source>
        <dbReference type="ARBA" id="ARBA00020295"/>
    </source>
</evidence>
<evidence type="ECO:0000313" key="12">
    <source>
        <dbReference type="Proteomes" id="UP000248926"/>
    </source>
</evidence>
<keyword evidence="7 10" id="KW-0119">Carbohydrate metabolism</keyword>
<dbReference type="PANTHER" id="PTHR32438:SF5">
    <property type="entry name" value="4-ALPHA-GLUCANOTRANSFERASE DPE1, CHLOROPLASTIC_AMYLOPLASTIC"/>
    <property type="match status" value="1"/>
</dbReference>
<evidence type="ECO:0000256" key="6">
    <source>
        <dbReference type="ARBA" id="ARBA00022679"/>
    </source>
</evidence>
<evidence type="ECO:0000313" key="11">
    <source>
        <dbReference type="EMBL" id="RAO76194.1"/>
    </source>
</evidence>
<keyword evidence="5 10" id="KW-0328">Glycosyltransferase</keyword>
<dbReference type="Proteomes" id="UP000248926">
    <property type="component" value="Unassembled WGS sequence"/>
</dbReference>
<comment type="similarity">
    <text evidence="2 10">Belongs to the disproportionating enzyme family.</text>
</comment>
<dbReference type="NCBIfam" id="TIGR00217">
    <property type="entry name" value="malQ"/>
    <property type="match status" value="1"/>
</dbReference>
<evidence type="ECO:0000256" key="2">
    <source>
        <dbReference type="ARBA" id="ARBA00005684"/>
    </source>
</evidence>
<gene>
    <name evidence="11" type="ORF">CA260_10880</name>
</gene>